<feature type="signal peptide" evidence="3">
    <location>
        <begin position="1"/>
        <end position="20"/>
    </location>
</feature>
<evidence type="ECO:0000259" key="4">
    <source>
        <dbReference type="SMART" id="SM00062"/>
    </source>
</evidence>
<accession>A0ABT9GVS8</accession>
<keyword evidence="2 3" id="KW-0732">Signal</keyword>
<proteinExistence type="inferred from homology"/>
<evidence type="ECO:0000256" key="2">
    <source>
        <dbReference type="ARBA" id="ARBA00022729"/>
    </source>
</evidence>
<sequence length="251" mass="28719">MMKLCLPGLFLLLVSSLLNANTVLLASSDYSPHSGEHLPEEGALTAIVRRAFALQGMEVDIHYMPFARAMQATRQGHYAGIIGVKHTPEREEQFYFPTPIYHTSIVLFKRRSEQYNFTSYLDLAHQGLRYGSVLGYSHPVGFLETNIRHYQVSNEEQLFQLLAADRVDLIAGDKLNGIYLLEHEFSEYLTQIDWIEPPIEQQPLYLLFSRQHPEALSLKAAFNAGIEHMQQHGEIDQLTQRLLPPPRLPFE</sequence>
<organism evidence="5 6">
    <name type="scientific">Alkalimonas collagenimarina</name>
    <dbReference type="NCBI Taxonomy" id="400390"/>
    <lineage>
        <taxon>Bacteria</taxon>
        <taxon>Pseudomonadati</taxon>
        <taxon>Pseudomonadota</taxon>
        <taxon>Gammaproteobacteria</taxon>
        <taxon>Alkalimonas</taxon>
    </lineage>
</organism>
<name>A0ABT9GVS8_9GAMM</name>
<comment type="similarity">
    <text evidence="1">Belongs to the bacterial solute-binding protein 3 family.</text>
</comment>
<dbReference type="SMART" id="SM00062">
    <property type="entry name" value="PBPb"/>
    <property type="match status" value="1"/>
</dbReference>
<protein>
    <submittedName>
        <fullName evidence="5">Transporter substrate-binding domain-containing protein</fullName>
    </submittedName>
</protein>
<evidence type="ECO:0000313" key="6">
    <source>
        <dbReference type="Proteomes" id="UP001231616"/>
    </source>
</evidence>
<comment type="caution">
    <text evidence="5">The sequence shown here is derived from an EMBL/GenBank/DDBJ whole genome shotgun (WGS) entry which is preliminary data.</text>
</comment>
<keyword evidence="6" id="KW-1185">Reference proteome</keyword>
<dbReference type="EMBL" id="JAUZVZ010000003">
    <property type="protein sequence ID" value="MDP4535161.1"/>
    <property type="molecule type" value="Genomic_DNA"/>
</dbReference>
<dbReference type="PANTHER" id="PTHR35936">
    <property type="entry name" value="MEMBRANE-BOUND LYTIC MUREIN TRANSGLYCOSYLASE F"/>
    <property type="match status" value="1"/>
</dbReference>
<dbReference type="SUPFAM" id="SSF53850">
    <property type="entry name" value="Periplasmic binding protein-like II"/>
    <property type="match status" value="1"/>
</dbReference>
<dbReference type="PANTHER" id="PTHR35936:SF25">
    <property type="entry name" value="ABC TRANSPORTER SUBSTRATE-BINDING PROTEIN"/>
    <property type="match status" value="1"/>
</dbReference>
<evidence type="ECO:0000256" key="3">
    <source>
        <dbReference type="SAM" id="SignalP"/>
    </source>
</evidence>
<evidence type="ECO:0000313" key="5">
    <source>
        <dbReference type="EMBL" id="MDP4535161.1"/>
    </source>
</evidence>
<reference evidence="5 6" key="1">
    <citation type="submission" date="2023-08" db="EMBL/GenBank/DDBJ databases">
        <authorList>
            <person name="Joshi A."/>
            <person name="Thite S."/>
        </authorList>
    </citation>
    <scope>NUCLEOTIDE SEQUENCE [LARGE SCALE GENOMIC DNA]</scope>
    <source>
        <strain evidence="5 6">AC40</strain>
    </source>
</reference>
<feature type="chain" id="PRO_5046352366" evidence="3">
    <location>
        <begin position="21"/>
        <end position="251"/>
    </location>
</feature>
<gene>
    <name evidence="5" type="ORF">Q3O60_03035</name>
</gene>
<dbReference type="Pfam" id="PF00497">
    <property type="entry name" value="SBP_bac_3"/>
    <property type="match status" value="1"/>
</dbReference>
<feature type="domain" description="Solute-binding protein family 3/N-terminal" evidence="4">
    <location>
        <begin position="43"/>
        <end position="246"/>
    </location>
</feature>
<dbReference type="InterPro" id="IPR001638">
    <property type="entry name" value="Solute-binding_3/MltF_N"/>
</dbReference>
<dbReference type="Proteomes" id="UP001231616">
    <property type="component" value="Unassembled WGS sequence"/>
</dbReference>
<dbReference type="Gene3D" id="3.40.190.10">
    <property type="entry name" value="Periplasmic binding protein-like II"/>
    <property type="match status" value="2"/>
</dbReference>
<dbReference type="RefSeq" id="WP_305892428.1">
    <property type="nucleotide sequence ID" value="NZ_JAUZVZ010000003.1"/>
</dbReference>
<evidence type="ECO:0000256" key="1">
    <source>
        <dbReference type="ARBA" id="ARBA00010333"/>
    </source>
</evidence>